<feature type="compositionally biased region" description="Polar residues" evidence="1">
    <location>
        <begin position="13"/>
        <end position="27"/>
    </location>
</feature>
<feature type="compositionally biased region" description="Polar residues" evidence="1">
    <location>
        <begin position="38"/>
        <end position="48"/>
    </location>
</feature>
<organism evidence="2">
    <name type="scientific">Arundo donax</name>
    <name type="common">Giant reed</name>
    <name type="synonym">Donax arundinaceus</name>
    <dbReference type="NCBI Taxonomy" id="35708"/>
    <lineage>
        <taxon>Eukaryota</taxon>
        <taxon>Viridiplantae</taxon>
        <taxon>Streptophyta</taxon>
        <taxon>Embryophyta</taxon>
        <taxon>Tracheophyta</taxon>
        <taxon>Spermatophyta</taxon>
        <taxon>Magnoliopsida</taxon>
        <taxon>Liliopsida</taxon>
        <taxon>Poales</taxon>
        <taxon>Poaceae</taxon>
        <taxon>PACMAD clade</taxon>
        <taxon>Arundinoideae</taxon>
        <taxon>Arundineae</taxon>
        <taxon>Arundo</taxon>
    </lineage>
</organism>
<proteinExistence type="predicted"/>
<reference evidence="2" key="1">
    <citation type="submission" date="2014-09" db="EMBL/GenBank/DDBJ databases">
        <authorList>
            <person name="Magalhaes I.L.F."/>
            <person name="Oliveira U."/>
            <person name="Santos F.R."/>
            <person name="Vidigal T.H.D.A."/>
            <person name="Brescovit A.D."/>
            <person name="Santos A.J."/>
        </authorList>
    </citation>
    <scope>NUCLEOTIDE SEQUENCE</scope>
    <source>
        <tissue evidence="2">Shoot tissue taken approximately 20 cm above the soil surface</tissue>
    </source>
</reference>
<dbReference type="EMBL" id="GBRH01256956">
    <property type="protein sequence ID" value="JAD40939.1"/>
    <property type="molecule type" value="Transcribed_RNA"/>
</dbReference>
<name>A0A0A8ZNF3_ARUDO</name>
<evidence type="ECO:0000313" key="2">
    <source>
        <dbReference type="EMBL" id="JAD40939.1"/>
    </source>
</evidence>
<protein>
    <submittedName>
        <fullName evidence="2">Uncharacterized protein</fullName>
    </submittedName>
</protein>
<evidence type="ECO:0000256" key="1">
    <source>
        <dbReference type="SAM" id="MobiDB-lite"/>
    </source>
</evidence>
<reference evidence="2" key="2">
    <citation type="journal article" date="2015" name="Data Brief">
        <title>Shoot transcriptome of the giant reed, Arundo donax.</title>
        <authorList>
            <person name="Barrero R.A."/>
            <person name="Guerrero F.D."/>
            <person name="Moolhuijzen P."/>
            <person name="Goolsby J.A."/>
            <person name="Tidwell J."/>
            <person name="Bellgard S.E."/>
            <person name="Bellgard M.I."/>
        </authorList>
    </citation>
    <scope>NUCLEOTIDE SEQUENCE</scope>
    <source>
        <tissue evidence="2">Shoot tissue taken approximately 20 cm above the soil surface</tissue>
    </source>
</reference>
<sequence>MLRSVQFVADSLPSRQKTSREQFSSQIFARDEKGLGRKNQSLCSTNRTWPPYSR</sequence>
<dbReference type="AlphaFoldDB" id="A0A0A8ZNF3"/>
<feature type="region of interest" description="Disordered" evidence="1">
    <location>
        <begin position="9"/>
        <end position="54"/>
    </location>
</feature>
<accession>A0A0A8ZNF3</accession>